<evidence type="ECO:0000313" key="2">
    <source>
        <dbReference type="Proteomes" id="UP000240978"/>
    </source>
</evidence>
<protein>
    <submittedName>
        <fullName evidence="1">Uncharacterized protein</fullName>
    </submittedName>
</protein>
<name>A0A2P8GLR5_9BACT</name>
<dbReference type="OrthoDB" id="798785at2"/>
<accession>A0A2P8GLR5</accession>
<reference evidence="1 2" key="1">
    <citation type="submission" date="2018-03" db="EMBL/GenBank/DDBJ databases">
        <title>Genomic Encyclopedia of Archaeal and Bacterial Type Strains, Phase II (KMG-II): from individual species to whole genera.</title>
        <authorList>
            <person name="Goeker M."/>
        </authorList>
    </citation>
    <scope>NUCLEOTIDE SEQUENCE [LARGE SCALE GENOMIC DNA]</scope>
    <source>
        <strain evidence="1 2">DSM 18107</strain>
    </source>
</reference>
<evidence type="ECO:0000313" key="1">
    <source>
        <dbReference type="EMBL" id="PSL34911.1"/>
    </source>
</evidence>
<comment type="caution">
    <text evidence="1">The sequence shown here is derived from an EMBL/GenBank/DDBJ whole genome shotgun (WGS) entry which is preliminary data.</text>
</comment>
<proteinExistence type="predicted"/>
<gene>
    <name evidence="1" type="ORF">CLV42_102485</name>
</gene>
<dbReference type="EMBL" id="PYGK01000002">
    <property type="protein sequence ID" value="PSL34911.1"/>
    <property type="molecule type" value="Genomic_DNA"/>
</dbReference>
<dbReference type="RefSeq" id="WP_106601165.1">
    <property type="nucleotide sequence ID" value="NZ_PYGK01000002.1"/>
</dbReference>
<dbReference type="Proteomes" id="UP000240978">
    <property type="component" value="Unassembled WGS sequence"/>
</dbReference>
<dbReference type="AlphaFoldDB" id="A0A2P8GLR5"/>
<sequence>MLDQDFYQFLEYEICKVFQHSNNEEISGFWCDGVLPFATGYNYSQKSIHDSRKITLKAFIGKDGQSEYELVLKLGNKALSRHARNLDIKECIPDPEKPDWFDIDTEEKRIEIQLD</sequence>
<organism evidence="1 2">
    <name type="scientific">Chitinophaga ginsengisoli</name>
    <dbReference type="NCBI Taxonomy" id="363837"/>
    <lineage>
        <taxon>Bacteria</taxon>
        <taxon>Pseudomonadati</taxon>
        <taxon>Bacteroidota</taxon>
        <taxon>Chitinophagia</taxon>
        <taxon>Chitinophagales</taxon>
        <taxon>Chitinophagaceae</taxon>
        <taxon>Chitinophaga</taxon>
    </lineage>
</organism>
<keyword evidence="2" id="KW-1185">Reference proteome</keyword>